<evidence type="ECO:0000256" key="9">
    <source>
        <dbReference type="ARBA" id="ARBA00022777"/>
    </source>
</evidence>
<evidence type="ECO:0000259" key="14">
    <source>
        <dbReference type="PROSITE" id="PS50972"/>
    </source>
</evidence>
<evidence type="ECO:0000256" key="8">
    <source>
        <dbReference type="ARBA" id="ARBA00022741"/>
    </source>
</evidence>
<proteinExistence type="inferred from homology"/>
<keyword evidence="7" id="KW-0479">Metal-binding</keyword>
<comment type="similarity">
    <text evidence="5">In the C-terminal section; belongs to the DHPS family.</text>
</comment>
<dbReference type="InterPro" id="IPR006390">
    <property type="entry name" value="DHP_synth_dom"/>
</dbReference>
<reference evidence="15" key="1">
    <citation type="submission" date="2023-02" db="EMBL/GenBank/DDBJ databases">
        <title>Host association and intracellularity evolved multiple times independently in the Rickettsiales.</title>
        <authorList>
            <person name="Castelli M."/>
            <person name="Nardi T."/>
            <person name="Gammuto L."/>
            <person name="Bellinzona G."/>
            <person name="Sabaneyeva E."/>
            <person name="Potekhin A."/>
            <person name="Serra V."/>
            <person name="Petroni G."/>
            <person name="Sassera D."/>
        </authorList>
    </citation>
    <scope>NUCLEOTIDE SEQUENCE</scope>
    <source>
        <strain evidence="15">USBL-36I1</strain>
    </source>
</reference>
<comment type="pathway">
    <text evidence="4">Cofactor biosynthesis; tetrahydrofolate biosynthesis; 2-amino-4-hydroxy-6-hydroxymethyl-7,8-dihydropteridine diphosphate from 7,8-dihydroneopterin triphosphate: step 4/4.</text>
</comment>
<dbReference type="GO" id="GO:0016301">
    <property type="term" value="F:kinase activity"/>
    <property type="evidence" value="ECO:0007669"/>
    <property type="project" value="UniProtKB-KW"/>
</dbReference>
<dbReference type="EMBL" id="JARGYU010000002">
    <property type="protein sequence ID" value="MDZ5761338.1"/>
    <property type="molecule type" value="Genomic_DNA"/>
</dbReference>
<keyword evidence="8" id="KW-0547">Nucleotide-binding</keyword>
<dbReference type="SUPFAM" id="SSF55083">
    <property type="entry name" value="6-hydroxymethyl-7,8-dihydropterin pyrophosphokinase, HPPK"/>
    <property type="match status" value="1"/>
</dbReference>
<sequence length="434" mass="49991">MIHTVYISLGSNIGNRLRNLQEAILLLIESKLLTNIKKSIVLETQAILSDNTPLEYADKSYLNMIISGETIKTPLDLLIDLKNIEKIMGRTESIYKYSPRIIDLDILFYDNLIINSNIITIPHPEIKNRDFIQYLLSLMGKQDLLDLLNIELRQKINEYPISFLNTYIINPKLVGIINLTQDSFSDGGKFYKLNDAIAHLQNLIEDGASIIEIGAQSTRPSAIIKSLEFEHIKLNEFLKEINENFSSKNINISIDTFHSSIIIDLIKKYNIYMINDVKNDLDDNCLRFISDSGCKFCFMHSLDIPPARNISYNINILNKLKEWCEKYLEKLIKLGFKIKNLVFDPGIGFGKNYLQNIDIIKNIEYFKDLGCDIMLGHSRKSYIKSFSNEKEAYQRDIETIAISLLVKNKVDFLRVHNVKDNMKALISQSVIYNE</sequence>
<dbReference type="Gene3D" id="3.20.20.20">
    <property type="entry name" value="Dihydropteroate synthase-like"/>
    <property type="match status" value="1"/>
</dbReference>
<dbReference type="NCBIfam" id="TIGR01498">
    <property type="entry name" value="folK"/>
    <property type="match status" value="1"/>
</dbReference>
<evidence type="ECO:0000256" key="4">
    <source>
        <dbReference type="ARBA" id="ARBA00005051"/>
    </source>
</evidence>
<dbReference type="RefSeq" id="WP_322498767.1">
    <property type="nucleotide sequence ID" value="NZ_JARGYU010000002.1"/>
</dbReference>
<keyword evidence="9" id="KW-0418">Kinase</keyword>
<keyword evidence="10" id="KW-0067">ATP-binding</keyword>
<evidence type="ECO:0000256" key="3">
    <source>
        <dbReference type="ARBA" id="ARBA00004763"/>
    </source>
</evidence>
<dbReference type="PANTHER" id="PTHR20941:SF1">
    <property type="entry name" value="FOLIC ACID SYNTHESIS PROTEIN FOL1"/>
    <property type="match status" value="1"/>
</dbReference>
<dbReference type="PANTHER" id="PTHR20941">
    <property type="entry name" value="FOLATE SYNTHESIS PROTEINS"/>
    <property type="match status" value="1"/>
</dbReference>
<keyword evidence="6" id="KW-0808">Transferase</keyword>
<evidence type="ECO:0000256" key="13">
    <source>
        <dbReference type="ARBA" id="ARBA00023268"/>
    </source>
</evidence>
<dbReference type="Pfam" id="PF00809">
    <property type="entry name" value="Pterin_bind"/>
    <property type="match status" value="1"/>
</dbReference>
<gene>
    <name evidence="15" type="ORF">Lyticum_00511</name>
</gene>
<dbReference type="InterPro" id="IPR000489">
    <property type="entry name" value="Pterin-binding_dom"/>
</dbReference>
<evidence type="ECO:0000256" key="5">
    <source>
        <dbReference type="ARBA" id="ARBA00009951"/>
    </source>
</evidence>
<evidence type="ECO:0000256" key="1">
    <source>
        <dbReference type="ARBA" id="ARBA00000012"/>
    </source>
</evidence>
<dbReference type="GO" id="GO:0004156">
    <property type="term" value="F:dihydropteroate synthase activity"/>
    <property type="evidence" value="ECO:0007669"/>
    <property type="project" value="UniProtKB-EC"/>
</dbReference>
<evidence type="ECO:0000256" key="2">
    <source>
        <dbReference type="ARBA" id="ARBA00001946"/>
    </source>
</evidence>
<evidence type="ECO:0000256" key="12">
    <source>
        <dbReference type="ARBA" id="ARBA00022909"/>
    </source>
</evidence>
<dbReference type="InterPro" id="IPR035907">
    <property type="entry name" value="Hppk_sf"/>
</dbReference>
<protein>
    <submittedName>
        <fullName evidence="15">Dihydropteroate synthase</fullName>
    </submittedName>
</protein>
<keyword evidence="12" id="KW-0289">Folate biosynthesis</keyword>
<evidence type="ECO:0000256" key="7">
    <source>
        <dbReference type="ARBA" id="ARBA00022723"/>
    </source>
</evidence>
<name>A0AAE4VM66_9RICK</name>
<keyword evidence="16" id="KW-1185">Reference proteome</keyword>
<accession>A0AAE4VM66</accession>
<evidence type="ECO:0000313" key="16">
    <source>
        <dbReference type="Proteomes" id="UP001289135"/>
    </source>
</evidence>
<evidence type="ECO:0000313" key="15">
    <source>
        <dbReference type="EMBL" id="MDZ5761338.1"/>
    </source>
</evidence>
<dbReference type="GO" id="GO:0046654">
    <property type="term" value="P:tetrahydrofolate biosynthetic process"/>
    <property type="evidence" value="ECO:0007669"/>
    <property type="project" value="TreeGrafter"/>
</dbReference>
<dbReference type="AlphaFoldDB" id="A0AAE4VM66"/>
<dbReference type="InterPro" id="IPR045031">
    <property type="entry name" value="DHP_synth-like"/>
</dbReference>
<evidence type="ECO:0000256" key="6">
    <source>
        <dbReference type="ARBA" id="ARBA00022679"/>
    </source>
</evidence>
<comment type="catalytic activity">
    <reaction evidence="1">
        <text>(7,8-dihydropterin-6-yl)methyl diphosphate + 4-aminobenzoate = 7,8-dihydropteroate + diphosphate</text>
        <dbReference type="Rhea" id="RHEA:19949"/>
        <dbReference type="ChEBI" id="CHEBI:17836"/>
        <dbReference type="ChEBI" id="CHEBI:17839"/>
        <dbReference type="ChEBI" id="CHEBI:33019"/>
        <dbReference type="ChEBI" id="CHEBI:72950"/>
        <dbReference type="EC" id="2.5.1.15"/>
    </reaction>
</comment>
<keyword evidence="11" id="KW-0460">Magnesium</keyword>
<comment type="cofactor">
    <cofactor evidence="2">
        <name>Mg(2+)</name>
        <dbReference type="ChEBI" id="CHEBI:18420"/>
    </cofactor>
</comment>
<comment type="caution">
    <text evidence="15">The sequence shown here is derived from an EMBL/GenBank/DDBJ whole genome shotgun (WGS) entry which is preliminary data.</text>
</comment>
<dbReference type="Gene3D" id="3.30.70.560">
    <property type="entry name" value="7,8-Dihydro-6-hydroxymethylpterin-pyrophosphokinase HPPK"/>
    <property type="match status" value="1"/>
</dbReference>
<dbReference type="InterPro" id="IPR011005">
    <property type="entry name" value="Dihydropteroate_synth-like_sf"/>
</dbReference>
<evidence type="ECO:0000256" key="11">
    <source>
        <dbReference type="ARBA" id="ARBA00022842"/>
    </source>
</evidence>
<dbReference type="GO" id="GO:0046656">
    <property type="term" value="P:folic acid biosynthetic process"/>
    <property type="evidence" value="ECO:0007669"/>
    <property type="project" value="UniProtKB-KW"/>
</dbReference>
<dbReference type="PROSITE" id="PS00792">
    <property type="entry name" value="DHPS_1"/>
    <property type="match status" value="1"/>
</dbReference>
<dbReference type="SUPFAM" id="SSF51717">
    <property type="entry name" value="Dihydropteroate synthetase-like"/>
    <property type="match status" value="1"/>
</dbReference>
<dbReference type="GO" id="GO:0046872">
    <property type="term" value="F:metal ion binding"/>
    <property type="evidence" value="ECO:0007669"/>
    <property type="project" value="UniProtKB-KW"/>
</dbReference>
<dbReference type="GO" id="GO:0005829">
    <property type="term" value="C:cytosol"/>
    <property type="evidence" value="ECO:0007669"/>
    <property type="project" value="TreeGrafter"/>
</dbReference>
<dbReference type="NCBIfam" id="TIGR01496">
    <property type="entry name" value="DHPS"/>
    <property type="match status" value="1"/>
</dbReference>
<dbReference type="GO" id="GO:0003848">
    <property type="term" value="F:2-amino-4-hydroxy-6-hydroxymethyldihydropteridine diphosphokinase activity"/>
    <property type="evidence" value="ECO:0007669"/>
    <property type="project" value="InterPro"/>
</dbReference>
<dbReference type="PROSITE" id="PS50972">
    <property type="entry name" value="PTERIN_BINDING"/>
    <property type="match status" value="1"/>
</dbReference>
<dbReference type="Pfam" id="PF01288">
    <property type="entry name" value="HPPK"/>
    <property type="match status" value="1"/>
</dbReference>
<keyword evidence="13" id="KW-0511">Multifunctional enzyme</keyword>
<dbReference type="CDD" id="cd00483">
    <property type="entry name" value="HPPK"/>
    <property type="match status" value="1"/>
</dbReference>
<feature type="domain" description="Pterin-binding" evidence="14">
    <location>
        <begin position="171"/>
        <end position="426"/>
    </location>
</feature>
<comment type="pathway">
    <text evidence="3">Cofactor biosynthesis; tetrahydrofolate biosynthesis; 7,8-dihydrofolate from 2-amino-4-hydroxy-6-hydroxymethyl-7,8-dihydropteridine diphosphate and 4-aminobenzoate: step 1/2.</text>
</comment>
<organism evidence="15 16">
    <name type="scientific">Lyticum sinuosum</name>
    <dbReference type="NCBI Taxonomy" id="1332059"/>
    <lineage>
        <taxon>Bacteria</taxon>
        <taxon>Pseudomonadati</taxon>
        <taxon>Pseudomonadota</taxon>
        <taxon>Alphaproteobacteria</taxon>
        <taxon>Rickettsiales</taxon>
        <taxon>Lyticum</taxon>
    </lineage>
</organism>
<evidence type="ECO:0000256" key="10">
    <source>
        <dbReference type="ARBA" id="ARBA00022840"/>
    </source>
</evidence>
<dbReference type="InterPro" id="IPR000550">
    <property type="entry name" value="Hppk"/>
</dbReference>
<dbReference type="GO" id="GO:0005524">
    <property type="term" value="F:ATP binding"/>
    <property type="evidence" value="ECO:0007669"/>
    <property type="project" value="UniProtKB-KW"/>
</dbReference>
<dbReference type="Proteomes" id="UP001289135">
    <property type="component" value="Unassembled WGS sequence"/>
</dbReference>